<evidence type="ECO:0000256" key="1">
    <source>
        <dbReference type="ARBA" id="ARBA00022687"/>
    </source>
</evidence>
<dbReference type="GO" id="GO:0032436">
    <property type="term" value="P:positive regulation of proteasomal ubiquitin-dependent protein catabolic process"/>
    <property type="evidence" value="ECO:0007669"/>
    <property type="project" value="TreeGrafter"/>
</dbReference>
<feature type="compositionally biased region" description="Low complexity" evidence="2">
    <location>
        <begin position="209"/>
        <end position="221"/>
    </location>
</feature>
<dbReference type="EMBL" id="FN654330">
    <property type="protein sequence ID" value="CBY43725.1"/>
    <property type="molecule type" value="Genomic_DNA"/>
</dbReference>
<dbReference type="InterPro" id="IPR029071">
    <property type="entry name" value="Ubiquitin-like_domsf"/>
</dbReference>
<feature type="region of interest" description="Disordered" evidence="2">
    <location>
        <begin position="149"/>
        <end position="237"/>
    </location>
</feature>
<dbReference type="SUPFAM" id="SSF54236">
    <property type="entry name" value="Ubiquitin-like"/>
    <property type="match status" value="1"/>
</dbReference>
<dbReference type="GO" id="GO:0008013">
    <property type="term" value="F:beta-catenin binding"/>
    <property type="evidence" value="ECO:0007669"/>
    <property type="project" value="TreeGrafter"/>
</dbReference>
<feature type="compositionally biased region" description="Polar residues" evidence="2">
    <location>
        <begin position="161"/>
        <end position="180"/>
    </location>
</feature>
<dbReference type="InterPro" id="IPR038207">
    <property type="entry name" value="DIX_dom_sf"/>
</dbReference>
<evidence type="ECO:0000313" key="4">
    <source>
        <dbReference type="EMBL" id="CBY20681.1"/>
    </source>
</evidence>
<dbReference type="GO" id="GO:0048468">
    <property type="term" value="P:cell development"/>
    <property type="evidence" value="ECO:0007669"/>
    <property type="project" value="TreeGrafter"/>
</dbReference>
<feature type="compositionally biased region" description="Basic and acidic residues" evidence="2">
    <location>
        <begin position="222"/>
        <end position="233"/>
    </location>
</feature>
<dbReference type="GO" id="GO:0005886">
    <property type="term" value="C:plasma membrane"/>
    <property type="evidence" value="ECO:0007669"/>
    <property type="project" value="TreeGrafter"/>
</dbReference>
<dbReference type="InParanoid" id="E4WSE8"/>
<dbReference type="Pfam" id="PF00778">
    <property type="entry name" value="DIX"/>
    <property type="match status" value="1"/>
</dbReference>
<feature type="compositionally biased region" description="Polar residues" evidence="2">
    <location>
        <begin position="188"/>
        <end position="208"/>
    </location>
</feature>
<dbReference type="GO" id="GO:0005634">
    <property type="term" value="C:nucleus"/>
    <property type="evidence" value="ECO:0007669"/>
    <property type="project" value="TreeGrafter"/>
</dbReference>
<feature type="compositionally biased region" description="Polar residues" evidence="2">
    <location>
        <begin position="392"/>
        <end position="404"/>
    </location>
</feature>
<name>E4WSE8_OIKDI</name>
<feature type="region of interest" description="Disordered" evidence="2">
    <location>
        <begin position="367"/>
        <end position="443"/>
    </location>
</feature>
<feature type="compositionally biased region" description="Polar residues" evidence="2">
    <location>
        <begin position="415"/>
        <end position="436"/>
    </location>
</feature>
<dbReference type="InterPro" id="IPR001158">
    <property type="entry name" value="DIX"/>
</dbReference>
<sequence>MNNHHEAFEDVLDNSEKYEDFENYLKANDERGADILYKIAVVTGILNKCFEKRQQNLRDMISFLGKASPMLMKKFDRRDEDFNILGVAHCTEELKRACENKTRKERATEKAEALVSAYQETLNAMKKCLQIKSFPLYLEHNARFEPPTFALPEIPEHRESTGNSRLTTDNLIRTQSFRSQHSTREPYYNSTNYRPPPASHNNSEYASQSSDCTSDTLSFTTDSDHFTSEESRKRREKKIRKTMILRNSQKGKCNLPKFENPKEPEPAKAIDPNLVVADQKRFHDILCEKLRQYIKKQESNYRNTDDDILDEHIRNKMTTPGAQTPTHRPIVQLPTTHHRPHGIHMGPLPSTNPLVKDLSQDVTGKVTGWLRESDRHEEKRRASKTKSKNKHSQSFTSYATNSGYENAHRHGGRRNLNQSMSHENPQSHLSVDSGLSSIRKPDDDFEMRGIKDRLIQETEGEVATRGLYYFNGEKYVVKVPGRPPTFDAFRKKYHDSSRLQSVRFFFKCVDPDGSCAWMEVQNLDEPLPVVNDLVEAKVHEQRS</sequence>
<organism evidence="4">
    <name type="scientific">Oikopleura dioica</name>
    <name type="common">Tunicate</name>
    <dbReference type="NCBI Taxonomy" id="34765"/>
    <lineage>
        <taxon>Eukaryota</taxon>
        <taxon>Metazoa</taxon>
        <taxon>Chordata</taxon>
        <taxon>Tunicata</taxon>
        <taxon>Appendicularia</taxon>
        <taxon>Copelata</taxon>
        <taxon>Oikopleuridae</taxon>
        <taxon>Oikopleura</taxon>
    </lineage>
</organism>
<accession>E4WSE8</accession>
<dbReference type="Proteomes" id="UP000001307">
    <property type="component" value="Unassembled WGS sequence"/>
</dbReference>
<dbReference type="AlphaFoldDB" id="E4WSE8"/>
<dbReference type="InterPro" id="IPR043581">
    <property type="entry name" value="Axin-like"/>
</dbReference>
<dbReference type="GO" id="GO:0030877">
    <property type="term" value="C:beta-catenin destruction complex"/>
    <property type="evidence" value="ECO:0007669"/>
    <property type="project" value="TreeGrafter"/>
</dbReference>
<dbReference type="GO" id="GO:0031625">
    <property type="term" value="F:ubiquitin protein ligase binding"/>
    <property type="evidence" value="ECO:0007669"/>
    <property type="project" value="TreeGrafter"/>
</dbReference>
<proteinExistence type="predicted"/>
<dbReference type="GO" id="GO:0060090">
    <property type="term" value="F:molecular adaptor activity"/>
    <property type="evidence" value="ECO:0007669"/>
    <property type="project" value="TreeGrafter"/>
</dbReference>
<dbReference type="PANTHER" id="PTHR46102:SF2">
    <property type="entry name" value="AXIN"/>
    <property type="match status" value="1"/>
</dbReference>
<dbReference type="GO" id="GO:0019901">
    <property type="term" value="F:protein kinase binding"/>
    <property type="evidence" value="ECO:0007669"/>
    <property type="project" value="TreeGrafter"/>
</dbReference>
<feature type="compositionally biased region" description="Basic residues" evidence="2">
    <location>
        <begin position="381"/>
        <end position="391"/>
    </location>
</feature>
<dbReference type="PANTHER" id="PTHR46102">
    <property type="entry name" value="AXIN"/>
    <property type="match status" value="1"/>
</dbReference>
<keyword evidence="6" id="KW-1185">Reference proteome</keyword>
<evidence type="ECO:0000313" key="5">
    <source>
        <dbReference type="EMBL" id="CBY43725.1"/>
    </source>
</evidence>
<gene>
    <name evidence="4" type="ORF">GSOID_T00000684001</name>
    <name evidence="5" type="ORF">GSOID_T00029324001</name>
</gene>
<evidence type="ECO:0000256" key="2">
    <source>
        <dbReference type="SAM" id="MobiDB-lite"/>
    </source>
</evidence>
<dbReference type="Gene3D" id="2.40.240.130">
    <property type="match status" value="1"/>
</dbReference>
<dbReference type="GO" id="GO:0090090">
    <property type="term" value="P:negative regulation of canonical Wnt signaling pathway"/>
    <property type="evidence" value="ECO:0007669"/>
    <property type="project" value="InterPro"/>
</dbReference>
<protein>
    <recommendedName>
        <fullName evidence="3">DIX domain-containing protein</fullName>
    </recommendedName>
</protein>
<dbReference type="EMBL" id="FN653015">
    <property type="protein sequence ID" value="CBY20681.1"/>
    <property type="molecule type" value="Genomic_DNA"/>
</dbReference>
<feature type="compositionally biased region" description="Basic and acidic residues" evidence="2">
    <location>
        <begin position="371"/>
        <end position="380"/>
    </location>
</feature>
<evidence type="ECO:0000259" key="3">
    <source>
        <dbReference type="Pfam" id="PF00778"/>
    </source>
</evidence>
<dbReference type="Proteomes" id="UP000011014">
    <property type="component" value="Unassembled WGS sequence"/>
</dbReference>
<reference evidence="4" key="1">
    <citation type="journal article" date="2010" name="Science">
        <title>Plasticity of animal genome architecture unmasked by rapid evolution of a pelagic tunicate.</title>
        <authorList>
            <person name="Denoeud F."/>
            <person name="Henriet S."/>
            <person name="Mungpakdee S."/>
            <person name="Aury J.M."/>
            <person name="Da Silva C."/>
            <person name="Brinkmann H."/>
            <person name="Mikhaleva J."/>
            <person name="Olsen L.C."/>
            <person name="Jubin C."/>
            <person name="Canestro C."/>
            <person name="Bouquet J.M."/>
            <person name="Danks G."/>
            <person name="Poulain J."/>
            <person name="Campsteijn C."/>
            <person name="Adamski M."/>
            <person name="Cross I."/>
            <person name="Yadetie F."/>
            <person name="Muffato M."/>
            <person name="Louis A."/>
            <person name="Butcher S."/>
            <person name="Tsagkogeorga G."/>
            <person name="Konrad A."/>
            <person name="Singh S."/>
            <person name="Jensen M.F."/>
            <person name="Cong E.H."/>
            <person name="Eikeseth-Otteraa H."/>
            <person name="Noel B."/>
            <person name="Anthouard V."/>
            <person name="Porcel B.M."/>
            <person name="Kachouri-Lafond R."/>
            <person name="Nishino A."/>
            <person name="Ugolini M."/>
            <person name="Chourrout P."/>
            <person name="Nishida H."/>
            <person name="Aasland R."/>
            <person name="Huzurbazar S."/>
            <person name="Westhof E."/>
            <person name="Delsuc F."/>
            <person name="Lehrach H."/>
            <person name="Reinhardt R."/>
            <person name="Weissenbach J."/>
            <person name="Roy S.W."/>
            <person name="Artiguenave F."/>
            <person name="Postlethwait J.H."/>
            <person name="Manak J.R."/>
            <person name="Thompson E.M."/>
            <person name="Jaillon O."/>
            <person name="Du Pasquier L."/>
            <person name="Boudinot P."/>
            <person name="Liberles D.A."/>
            <person name="Volff J.N."/>
            <person name="Philippe H."/>
            <person name="Lenhard B."/>
            <person name="Roest Crollius H."/>
            <person name="Wincker P."/>
            <person name="Chourrout D."/>
        </authorList>
    </citation>
    <scope>NUCLEOTIDE SEQUENCE [LARGE SCALE GENOMIC DNA]</scope>
</reference>
<keyword evidence="1" id="KW-0879">Wnt signaling pathway</keyword>
<evidence type="ECO:0000313" key="6">
    <source>
        <dbReference type="Proteomes" id="UP000001307"/>
    </source>
</evidence>
<dbReference type="GO" id="GO:0016055">
    <property type="term" value="P:Wnt signaling pathway"/>
    <property type="evidence" value="ECO:0007669"/>
    <property type="project" value="UniProtKB-KW"/>
</dbReference>
<dbReference type="OrthoDB" id="10359935at2759"/>
<feature type="domain" description="DIX" evidence="3">
    <location>
        <begin position="467"/>
        <end position="538"/>
    </location>
</feature>